<evidence type="ECO:0000256" key="4">
    <source>
        <dbReference type="ARBA" id="ARBA00022692"/>
    </source>
</evidence>
<dbReference type="PANTHER" id="PTHR30561:SF1">
    <property type="entry name" value="MULTIDRUG TRANSPORTER EMRE"/>
    <property type="match status" value="1"/>
</dbReference>
<reference evidence="9 10" key="1">
    <citation type="journal article" date="2023" name="Commun. Biol.">
        <title>Genome analysis of Parmales, the sister group of diatoms, reveals the evolutionary specialization of diatoms from phago-mixotrophs to photoautotrophs.</title>
        <authorList>
            <person name="Ban H."/>
            <person name="Sato S."/>
            <person name="Yoshikawa S."/>
            <person name="Yamada K."/>
            <person name="Nakamura Y."/>
            <person name="Ichinomiya M."/>
            <person name="Sato N."/>
            <person name="Blanc-Mathieu R."/>
            <person name="Endo H."/>
            <person name="Kuwata A."/>
            <person name="Ogata H."/>
        </authorList>
    </citation>
    <scope>NUCLEOTIDE SEQUENCE [LARGE SCALE GENOMIC DNA]</scope>
</reference>
<name>A0ABQ6MGZ9_9STRA</name>
<evidence type="ECO:0000256" key="1">
    <source>
        <dbReference type="ARBA" id="ARBA00004651"/>
    </source>
</evidence>
<feature type="transmembrane region" description="Helical" evidence="8">
    <location>
        <begin position="494"/>
        <end position="516"/>
    </location>
</feature>
<comment type="caution">
    <text evidence="9">The sequence shown here is derived from an EMBL/GenBank/DDBJ whole genome shotgun (WGS) entry which is preliminary data.</text>
</comment>
<feature type="transmembrane region" description="Helical" evidence="8">
    <location>
        <begin position="359"/>
        <end position="386"/>
    </location>
</feature>
<keyword evidence="5 8" id="KW-1133">Transmembrane helix</keyword>
<accession>A0ABQ6MGZ9</accession>
<dbReference type="SUPFAM" id="SSF103481">
    <property type="entry name" value="Multidrug resistance efflux transporter EmrE"/>
    <property type="match status" value="1"/>
</dbReference>
<protein>
    <submittedName>
        <fullName evidence="9">Uncharacterized protein</fullName>
    </submittedName>
</protein>
<dbReference type="InterPro" id="IPR000390">
    <property type="entry name" value="Small_drug/metabolite_transptr"/>
</dbReference>
<feature type="transmembrane region" description="Helical" evidence="8">
    <location>
        <begin position="465"/>
        <end position="482"/>
    </location>
</feature>
<keyword evidence="4 8" id="KW-0812">Transmembrane</keyword>
<evidence type="ECO:0000256" key="2">
    <source>
        <dbReference type="ARBA" id="ARBA00022448"/>
    </source>
</evidence>
<proteinExistence type="predicted"/>
<dbReference type="EMBL" id="BRYB01000232">
    <property type="protein sequence ID" value="GMI25840.1"/>
    <property type="molecule type" value="Genomic_DNA"/>
</dbReference>
<dbReference type="Proteomes" id="UP001165060">
    <property type="component" value="Unassembled WGS sequence"/>
</dbReference>
<keyword evidence="6 8" id="KW-0472">Membrane</keyword>
<dbReference type="InterPro" id="IPR037185">
    <property type="entry name" value="EmrE-like"/>
</dbReference>
<feature type="transmembrane region" description="Helical" evidence="8">
    <location>
        <begin position="53"/>
        <end position="75"/>
    </location>
</feature>
<keyword evidence="10" id="KW-1185">Reference proteome</keyword>
<evidence type="ECO:0000256" key="5">
    <source>
        <dbReference type="ARBA" id="ARBA00022989"/>
    </source>
</evidence>
<feature type="transmembrane region" description="Helical" evidence="8">
    <location>
        <begin position="522"/>
        <end position="541"/>
    </location>
</feature>
<feature type="transmembrane region" description="Helical" evidence="8">
    <location>
        <begin position="196"/>
        <end position="221"/>
    </location>
</feature>
<dbReference type="Pfam" id="PF00893">
    <property type="entry name" value="Multi_Drug_Res"/>
    <property type="match status" value="1"/>
</dbReference>
<feature type="region of interest" description="Disordered" evidence="7">
    <location>
        <begin position="420"/>
        <end position="439"/>
    </location>
</feature>
<feature type="non-terminal residue" evidence="9">
    <location>
        <position position="1"/>
    </location>
</feature>
<evidence type="ECO:0000256" key="6">
    <source>
        <dbReference type="ARBA" id="ARBA00023136"/>
    </source>
</evidence>
<dbReference type="Gene3D" id="1.10.3730.20">
    <property type="match status" value="1"/>
</dbReference>
<organism evidence="9 10">
    <name type="scientific">Tetraparma gracilis</name>
    <dbReference type="NCBI Taxonomy" id="2962635"/>
    <lineage>
        <taxon>Eukaryota</taxon>
        <taxon>Sar</taxon>
        <taxon>Stramenopiles</taxon>
        <taxon>Ochrophyta</taxon>
        <taxon>Bolidophyceae</taxon>
        <taxon>Parmales</taxon>
        <taxon>Triparmaceae</taxon>
        <taxon>Tetraparma</taxon>
    </lineage>
</organism>
<evidence type="ECO:0000313" key="9">
    <source>
        <dbReference type="EMBL" id="GMI25840.1"/>
    </source>
</evidence>
<dbReference type="InterPro" id="IPR045324">
    <property type="entry name" value="Small_multidrug_res"/>
</dbReference>
<dbReference type="PANTHER" id="PTHR30561">
    <property type="entry name" value="SMR FAMILY PROTON-DEPENDENT DRUG EFFLUX TRANSPORTER SUGE"/>
    <property type="match status" value="1"/>
</dbReference>
<comment type="subcellular location">
    <subcellularLocation>
        <location evidence="1">Cell membrane</location>
        <topology evidence="1">Multi-pass membrane protein</topology>
    </subcellularLocation>
</comment>
<evidence type="ECO:0000313" key="10">
    <source>
        <dbReference type="Proteomes" id="UP001165060"/>
    </source>
</evidence>
<evidence type="ECO:0000256" key="7">
    <source>
        <dbReference type="SAM" id="MobiDB-lite"/>
    </source>
</evidence>
<evidence type="ECO:0000256" key="8">
    <source>
        <dbReference type="SAM" id="Phobius"/>
    </source>
</evidence>
<keyword evidence="2" id="KW-0813">Transport</keyword>
<keyword evidence="3" id="KW-1003">Cell membrane</keyword>
<gene>
    <name evidence="9" type="ORF">TeGR_g2328</name>
</gene>
<evidence type="ECO:0000256" key="3">
    <source>
        <dbReference type="ARBA" id="ARBA00022475"/>
    </source>
</evidence>
<sequence length="570" mass="59413">SRLAPLRPLPASAPPRSYVWPGVSRWWSSATHRTTPYSVTKAKAVGAVSVLSIFKLSPCTAGYALLALLAFLLLWTKLRVSEFTINVTPDELHVSSSPPPPPPSPPVRAFLSGAVLTSAASALLSRAPSLRSGRAPPTHKPVTVRSAFAGFWRGFRDNVNEVRAQSPLLTSPLAVRGGASPTPAVREKRARALRQAWLMLCCLMPQPAFVLVALFSVLALAKGAADYCRGLRDNVNEARVQSPNLPSPLAVRGGASLPSAVRRKRAVLRNSSGWQPLGSGVGNMAFLAKVLSLVAVMAGALNLDDRFGILSVVKATEKSDGADGGDSREALSAALKTPRGGGALPPRFLRPFPRPSTQYFLNLNAFVLAVALLVHPPLLGGLVGWLPLRRLRLSQPPPPPPPPLPRKAPSNLRLALHVLRGGSQPPAPPSPAHVLRGGSQPPAPPALVLRGGSGPPSPPSPAQCWAWLGAACGVEVLATTLLKATTDMSGGLALYALSLAMFNLSLVLFAITLRGLPVSVSYAAWSAGGTAAVSAVGMTCFGERVSAAKVASLAAIMAGVVSLNLAESST</sequence>
<feature type="transmembrane region" description="Helical" evidence="8">
    <location>
        <begin position="284"/>
        <end position="303"/>
    </location>
</feature>